<dbReference type="RefSeq" id="WP_386429837.1">
    <property type="nucleotide sequence ID" value="NZ_JBHSBB010000010.1"/>
</dbReference>
<organism evidence="4 5">
    <name type="scientific">Streptomyces polygonati</name>
    <dbReference type="NCBI Taxonomy" id="1617087"/>
    <lineage>
        <taxon>Bacteria</taxon>
        <taxon>Bacillati</taxon>
        <taxon>Actinomycetota</taxon>
        <taxon>Actinomycetes</taxon>
        <taxon>Kitasatosporales</taxon>
        <taxon>Streptomycetaceae</taxon>
        <taxon>Streptomyces</taxon>
    </lineage>
</organism>
<evidence type="ECO:0000259" key="3">
    <source>
        <dbReference type="Pfam" id="PF10502"/>
    </source>
</evidence>
<dbReference type="PANTHER" id="PTHR43390:SF1">
    <property type="entry name" value="CHLOROPLAST PROCESSING PEPTIDASE"/>
    <property type="match status" value="1"/>
</dbReference>
<reference evidence="5" key="1">
    <citation type="journal article" date="2019" name="Int. J. Syst. Evol. Microbiol.">
        <title>The Global Catalogue of Microorganisms (GCM) 10K type strain sequencing project: providing services to taxonomists for standard genome sequencing and annotation.</title>
        <authorList>
            <consortium name="The Broad Institute Genomics Platform"/>
            <consortium name="The Broad Institute Genome Sequencing Center for Infectious Disease"/>
            <person name="Wu L."/>
            <person name="Ma J."/>
        </authorList>
    </citation>
    <scope>NUCLEOTIDE SEQUENCE [LARGE SCALE GENOMIC DNA]</scope>
    <source>
        <strain evidence="5">CGMCC 4.7237</strain>
    </source>
</reference>
<dbReference type="EMBL" id="JBHSBB010000010">
    <property type="protein sequence ID" value="MFC4032735.1"/>
    <property type="molecule type" value="Genomic_DNA"/>
</dbReference>
<dbReference type="PANTHER" id="PTHR43390">
    <property type="entry name" value="SIGNAL PEPTIDASE I"/>
    <property type="match status" value="1"/>
</dbReference>
<gene>
    <name evidence="4" type="ORF">ACFO3J_14740</name>
</gene>
<dbReference type="InterPro" id="IPR000223">
    <property type="entry name" value="Pept_S26A_signal_pept_1"/>
</dbReference>
<dbReference type="SUPFAM" id="SSF51306">
    <property type="entry name" value="LexA/Signal peptidase"/>
    <property type="match status" value="1"/>
</dbReference>
<dbReference type="Pfam" id="PF10502">
    <property type="entry name" value="Peptidase_S26"/>
    <property type="match status" value="1"/>
</dbReference>
<dbReference type="PRINTS" id="PR00727">
    <property type="entry name" value="LEADERPTASE"/>
</dbReference>
<dbReference type="InterPro" id="IPR019533">
    <property type="entry name" value="Peptidase_S26"/>
</dbReference>
<dbReference type="CDD" id="cd06530">
    <property type="entry name" value="S26_SPase_I"/>
    <property type="match status" value="1"/>
</dbReference>
<evidence type="ECO:0000313" key="5">
    <source>
        <dbReference type="Proteomes" id="UP001595765"/>
    </source>
</evidence>
<evidence type="ECO:0000256" key="1">
    <source>
        <dbReference type="ARBA" id="ARBA00004401"/>
    </source>
</evidence>
<sequence length="163" mass="16942">MTALILTLLAGAGLLLLLGYGAARALLLVVNVTGRSMLPTFRPGRRVIVLRTPPGRPRAGAVVVFRLPRTEPVAEAVPPKPLLVKRVAARGGDPVPEVVLCAVGARPGDRVPEGSLVLLGDNGDTTVAGGDSRAWGYVPQGALVGVVIGGPGRRLRREARTRV</sequence>
<proteinExistence type="inferred from homology"/>
<accession>A0ABV8HLF5</accession>
<protein>
    <submittedName>
        <fullName evidence="4">S26 family signal peptidase</fullName>
    </submittedName>
</protein>
<dbReference type="Proteomes" id="UP001595765">
    <property type="component" value="Unassembled WGS sequence"/>
</dbReference>
<evidence type="ECO:0000256" key="2">
    <source>
        <dbReference type="ARBA" id="ARBA00009370"/>
    </source>
</evidence>
<feature type="domain" description="Peptidase S26" evidence="3">
    <location>
        <begin position="14"/>
        <end position="95"/>
    </location>
</feature>
<comment type="similarity">
    <text evidence="2">Belongs to the peptidase S26 family.</text>
</comment>
<name>A0ABV8HLF5_9ACTN</name>
<comment type="caution">
    <text evidence="4">The sequence shown here is derived from an EMBL/GenBank/DDBJ whole genome shotgun (WGS) entry which is preliminary data.</text>
</comment>
<evidence type="ECO:0000313" key="4">
    <source>
        <dbReference type="EMBL" id="MFC4032735.1"/>
    </source>
</evidence>
<dbReference type="InterPro" id="IPR036286">
    <property type="entry name" value="LexA/Signal_pep-like_sf"/>
</dbReference>
<comment type="subcellular location">
    <subcellularLocation>
        <location evidence="1">Cell membrane</location>
        <topology evidence="1">Single-pass type II membrane protein</topology>
    </subcellularLocation>
</comment>
<dbReference type="Gene3D" id="2.10.109.10">
    <property type="entry name" value="Umud Fragment, subunit A"/>
    <property type="match status" value="1"/>
</dbReference>
<keyword evidence="5" id="KW-1185">Reference proteome</keyword>